<feature type="region of interest" description="Disordered" evidence="1">
    <location>
        <begin position="813"/>
        <end position="855"/>
    </location>
</feature>
<dbReference type="SUPFAM" id="SSF53335">
    <property type="entry name" value="S-adenosyl-L-methionine-dependent methyltransferases"/>
    <property type="match status" value="1"/>
</dbReference>
<evidence type="ECO:0000313" key="3">
    <source>
        <dbReference type="EMBL" id="KAK7613209.1"/>
    </source>
</evidence>
<keyword evidence="4" id="KW-1185">Reference proteome</keyword>
<dbReference type="Proteomes" id="UP001367316">
    <property type="component" value="Unassembled WGS sequence"/>
</dbReference>
<feature type="region of interest" description="Disordered" evidence="1">
    <location>
        <begin position="135"/>
        <end position="159"/>
    </location>
</feature>
<evidence type="ECO:0000256" key="1">
    <source>
        <dbReference type="SAM" id="MobiDB-lite"/>
    </source>
</evidence>
<feature type="compositionally biased region" description="Low complexity" evidence="1">
    <location>
        <begin position="870"/>
        <end position="882"/>
    </location>
</feature>
<feature type="region of interest" description="Disordered" evidence="1">
    <location>
        <begin position="869"/>
        <end position="964"/>
    </location>
</feature>
<feature type="region of interest" description="Disordered" evidence="1">
    <location>
        <begin position="202"/>
        <end position="243"/>
    </location>
</feature>
<feature type="region of interest" description="Disordered" evidence="1">
    <location>
        <begin position="59"/>
        <end position="112"/>
    </location>
</feature>
<feature type="compositionally biased region" description="Low complexity" evidence="1">
    <location>
        <begin position="940"/>
        <end position="950"/>
    </location>
</feature>
<evidence type="ECO:0000259" key="2">
    <source>
        <dbReference type="Pfam" id="PF08241"/>
    </source>
</evidence>
<organism evidence="3 4">
    <name type="scientific">Phyllosticta paracitricarpa</name>
    <dbReference type="NCBI Taxonomy" id="2016321"/>
    <lineage>
        <taxon>Eukaryota</taxon>
        <taxon>Fungi</taxon>
        <taxon>Dikarya</taxon>
        <taxon>Ascomycota</taxon>
        <taxon>Pezizomycotina</taxon>
        <taxon>Dothideomycetes</taxon>
        <taxon>Dothideomycetes incertae sedis</taxon>
        <taxon>Botryosphaeriales</taxon>
        <taxon>Phyllostictaceae</taxon>
        <taxon>Phyllosticta</taxon>
    </lineage>
</organism>
<feature type="compositionally biased region" description="Pro residues" evidence="1">
    <location>
        <begin position="924"/>
        <end position="939"/>
    </location>
</feature>
<protein>
    <recommendedName>
        <fullName evidence="2">Methyltransferase type 11 domain-containing protein</fullName>
    </recommendedName>
</protein>
<feature type="compositionally biased region" description="Polar residues" evidence="1">
    <location>
        <begin position="60"/>
        <end position="69"/>
    </location>
</feature>
<sequence length="1033" mass="112640">MEYFTLPATTYSPRVSNTQDMSSPQARRTTINTVIEDSPQIDSGYFFTQYPPASQRAAMFSTNQPSPSYSEDLPTPKAPVQTQPTQSEWPLSPTPRHSISPKWRKNRDDPDFDSIYDLSDDDVAEEVPLKCSNSVKKVASGSSSNSSSARSSRSRYPSLVIPSPANWPTIEKLQSAVSPASYVLPASGPAREVLNMLASRKLHSPGTNSAPSLDGSLSSEELEHLSCPSTPDNSSDNDNEIDYLGPVQLNHEAMETLHHLSGDQGNANVDQVIEVFEGEMEQVVGGPRRSGSVERLYAPQAPLSPRSDALSALSIPSPGGFFSSLQGSARHTWSIPPRQPHGEPGPSTSVAENFYGVPWRDAPNDIVEHVVEVPADFGNTGEPTPSGLDGLTSPLGEILEIRPSETVYEYNENYASELAQLGRKNLSRTSLWLSAQETWLQGVLSPSLPTDVKPNLDDVTSPSKKSVRFADVVFPEITASTPRVPTKDTTFLEAVEYLRELNGKVDAFIHRLARTEAIHLRRRCMPKVFRKQLLGRFEVNSPSHVPSSRPVSQFYADDPSEHKEQITRAQKEQQALELMRPNFWVLEATRLLHGGRLLVSPAWKVLQNTRDKLTTRVLDLGGQAVGDWGWHVALDFPRSRVITATTSTAPDASTTVKTEDEEREVAGPSNHSRMLVPNLWTLPFPSGHFDVVSARSLQTILRTSIPTTANPDRCDEFDLCLRECMRVLKPGGYLEFRVQDADLLHAPSGSRAQALSVEFGFNLLTRGYDAMPSKTFLSRLEGAGFGEVRRMWSACPFPRTAGKWTEKLNVGADPSMEVSSPLDMPASTPMTRPRAGTTGSRSSSSETVVPERTAAGNGEVLHAATLKQDAAVAESQPAAPAVHSRPSAKHFRSMSGTSILKVLVGGGSHSSSNNNNNQAVRSPPSQPLPTPPQPLPQQPAEPVVAENNNADNDDGEPSGSTTDARDVAGLVGAWAWEKWLARLQAQMAKEQEQQGQGLGTTFAAEDAVARAIEEGARDGAAWRMLEGWARKPW</sequence>
<gene>
    <name evidence="3" type="ORF">JOL62DRAFT_567506</name>
</gene>
<proteinExistence type="predicted"/>
<feature type="region of interest" description="Disordered" evidence="1">
    <location>
        <begin position="331"/>
        <end position="350"/>
    </location>
</feature>
<dbReference type="EMBL" id="JBBPBF010000007">
    <property type="protein sequence ID" value="KAK7613209.1"/>
    <property type="molecule type" value="Genomic_DNA"/>
</dbReference>
<feature type="region of interest" description="Disordered" evidence="1">
    <location>
        <begin position="1"/>
        <end position="27"/>
    </location>
</feature>
<dbReference type="InterPro" id="IPR013216">
    <property type="entry name" value="Methyltransf_11"/>
</dbReference>
<feature type="compositionally biased region" description="Low complexity" evidence="1">
    <location>
        <begin position="831"/>
        <end position="853"/>
    </location>
</feature>
<dbReference type="Pfam" id="PF08241">
    <property type="entry name" value="Methyltransf_11"/>
    <property type="match status" value="1"/>
</dbReference>
<reference evidence="3 4" key="1">
    <citation type="submission" date="2024-04" db="EMBL/GenBank/DDBJ databases">
        <title>Phyllosticta paracitricarpa is synonymous to the EU quarantine fungus P. citricarpa based on phylogenomic analyses.</title>
        <authorList>
            <consortium name="Lawrence Berkeley National Laboratory"/>
            <person name="Van ingen-buijs V.A."/>
            <person name="Van westerhoven A.C."/>
            <person name="Haridas S."/>
            <person name="Skiadas P."/>
            <person name="Martin F."/>
            <person name="Groenewald J.Z."/>
            <person name="Crous P.W."/>
            <person name="Seidl M.F."/>
        </authorList>
    </citation>
    <scope>NUCLEOTIDE SEQUENCE [LARGE SCALE GENOMIC DNA]</scope>
    <source>
        <strain evidence="3 4">CBS 141358</strain>
    </source>
</reference>
<accession>A0ABR1NGP5</accession>
<comment type="caution">
    <text evidence="3">The sequence shown here is derived from an EMBL/GenBank/DDBJ whole genome shotgun (WGS) entry which is preliminary data.</text>
</comment>
<dbReference type="Gene3D" id="3.40.50.150">
    <property type="entry name" value="Vaccinia Virus protein VP39"/>
    <property type="match status" value="1"/>
</dbReference>
<name>A0ABR1NGP5_9PEZI</name>
<feature type="compositionally biased region" description="Polar residues" evidence="1">
    <location>
        <begin position="80"/>
        <end position="89"/>
    </location>
</feature>
<feature type="compositionally biased region" description="Low complexity" evidence="1">
    <location>
        <begin position="212"/>
        <end position="229"/>
    </location>
</feature>
<dbReference type="InterPro" id="IPR029063">
    <property type="entry name" value="SAM-dependent_MTases_sf"/>
</dbReference>
<feature type="compositionally biased region" description="Polar residues" evidence="1">
    <location>
        <begin position="7"/>
        <end position="27"/>
    </location>
</feature>
<feature type="compositionally biased region" description="Low complexity" evidence="1">
    <location>
        <begin position="135"/>
        <end position="151"/>
    </location>
</feature>
<feature type="domain" description="Methyltransferase type 11" evidence="2">
    <location>
        <begin position="651"/>
        <end position="734"/>
    </location>
</feature>
<evidence type="ECO:0000313" key="4">
    <source>
        <dbReference type="Proteomes" id="UP001367316"/>
    </source>
</evidence>